<protein>
    <submittedName>
        <fullName evidence="1">Uncharacterized protein</fullName>
    </submittedName>
</protein>
<reference evidence="1" key="1">
    <citation type="submission" date="2023-04" db="EMBL/GenBank/DDBJ databases">
        <authorList>
            <consortium name="ELIXIR-Norway"/>
        </authorList>
    </citation>
    <scope>NUCLEOTIDE SEQUENCE [LARGE SCALE GENOMIC DNA]</scope>
</reference>
<evidence type="ECO:0000313" key="2">
    <source>
        <dbReference type="Proteomes" id="UP001176941"/>
    </source>
</evidence>
<gene>
    <name evidence="1" type="ORF">MRATA1EN1_LOCUS10674</name>
</gene>
<dbReference type="Proteomes" id="UP001176941">
    <property type="component" value="Chromosome 20"/>
</dbReference>
<proteinExistence type="predicted"/>
<accession>A0ABN8YMA6</accession>
<keyword evidence="2" id="KW-1185">Reference proteome</keyword>
<dbReference type="EMBL" id="OX459956">
    <property type="protein sequence ID" value="CAI9161712.1"/>
    <property type="molecule type" value="Genomic_DNA"/>
</dbReference>
<sequence length="178" mass="19450">MWGTQGSISHAATQEFACHNWKIQSTTTKTQHSQVNNIFKKETNAGECVCMQQCPSRKHAHVGYFKEFSRGIICKEVDRGTSGPVQYPRMVLEESYSLLRPEGIGSKVEPRGEGAALRGAVTLARGAPSSVGPPITKPYRKPAGTGFQVMLPTLVSLQDTGQKGDWGKVKTPRPRVLP</sequence>
<evidence type="ECO:0000313" key="1">
    <source>
        <dbReference type="EMBL" id="CAI9161712.1"/>
    </source>
</evidence>
<name>A0ABN8YMA6_RANTA</name>
<organism evidence="1 2">
    <name type="scientific">Rangifer tarandus platyrhynchus</name>
    <name type="common">Svalbard reindeer</name>
    <dbReference type="NCBI Taxonomy" id="3082113"/>
    <lineage>
        <taxon>Eukaryota</taxon>
        <taxon>Metazoa</taxon>
        <taxon>Chordata</taxon>
        <taxon>Craniata</taxon>
        <taxon>Vertebrata</taxon>
        <taxon>Euteleostomi</taxon>
        <taxon>Mammalia</taxon>
        <taxon>Eutheria</taxon>
        <taxon>Laurasiatheria</taxon>
        <taxon>Artiodactyla</taxon>
        <taxon>Ruminantia</taxon>
        <taxon>Pecora</taxon>
        <taxon>Cervidae</taxon>
        <taxon>Odocoileinae</taxon>
        <taxon>Rangifer</taxon>
    </lineage>
</organism>